<evidence type="ECO:0000313" key="1">
    <source>
        <dbReference type="EMBL" id="MBX51034.1"/>
    </source>
</evidence>
<name>A0A2P2P8C8_RHIMU</name>
<dbReference type="EMBL" id="GGEC01070550">
    <property type="protein sequence ID" value="MBX51034.1"/>
    <property type="molecule type" value="Transcribed_RNA"/>
</dbReference>
<proteinExistence type="predicted"/>
<protein>
    <submittedName>
        <fullName evidence="1">Uncharacterized protein</fullName>
    </submittedName>
</protein>
<dbReference type="AlphaFoldDB" id="A0A2P2P8C8"/>
<sequence length="30" mass="3556">MPNIKGLCPNKKHRNLKHKLLPLLVIRAFY</sequence>
<reference evidence="1" key="1">
    <citation type="submission" date="2018-02" db="EMBL/GenBank/DDBJ databases">
        <title>Rhizophora mucronata_Transcriptome.</title>
        <authorList>
            <person name="Meera S.P."/>
            <person name="Sreeshan A."/>
            <person name="Augustine A."/>
        </authorList>
    </citation>
    <scope>NUCLEOTIDE SEQUENCE</scope>
    <source>
        <tissue evidence="1">Leaf</tissue>
    </source>
</reference>
<organism evidence="1">
    <name type="scientific">Rhizophora mucronata</name>
    <name type="common">Asiatic mangrove</name>
    <dbReference type="NCBI Taxonomy" id="61149"/>
    <lineage>
        <taxon>Eukaryota</taxon>
        <taxon>Viridiplantae</taxon>
        <taxon>Streptophyta</taxon>
        <taxon>Embryophyta</taxon>
        <taxon>Tracheophyta</taxon>
        <taxon>Spermatophyta</taxon>
        <taxon>Magnoliopsida</taxon>
        <taxon>eudicotyledons</taxon>
        <taxon>Gunneridae</taxon>
        <taxon>Pentapetalae</taxon>
        <taxon>rosids</taxon>
        <taxon>fabids</taxon>
        <taxon>Malpighiales</taxon>
        <taxon>Rhizophoraceae</taxon>
        <taxon>Rhizophora</taxon>
    </lineage>
</organism>
<accession>A0A2P2P8C8</accession>